<reference evidence="3 4" key="2">
    <citation type="submission" date="2018-06" db="EMBL/GenBank/DDBJ databases">
        <title>Metagenomic assembly of (sub)arctic Cyanobacteria and their associated microbiome from non-axenic cultures.</title>
        <authorList>
            <person name="Baurain D."/>
        </authorList>
    </citation>
    <scope>NUCLEOTIDE SEQUENCE [LARGE SCALE GENOMIC DNA]</scope>
    <source>
        <strain evidence="3">ULC066bin1</strain>
    </source>
</reference>
<organism evidence="3 4">
    <name type="scientific">Pseudanabaena frigida</name>
    <dbReference type="NCBI Taxonomy" id="945775"/>
    <lineage>
        <taxon>Bacteria</taxon>
        <taxon>Bacillati</taxon>
        <taxon>Cyanobacteriota</taxon>
        <taxon>Cyanophyceae</taxon>
        <taxon>Pseudanabaenales</taxon>
        <taxon>Pseudanabaenaceae</taxon>
        <taxon>Pseudanabaena</taxon>
    </lineage>
</organism>
<dbReference type="PANTHER" id="PTHR45138:SF9">
    <property type="entry name" value="DIGUANYLATE CYCLASE DGCM-RELATED"/>
    <property type="match status" value="1"/>
</dbReference>
<dbReference type="GO" id="GO:0052621">
    <property type="term" value="F:diguanylate cyclase activity"/>
    <property type="evidence" value="ECO:0007669"/>
    <property type="project" value="TreeGrafter"/>
</dbReference>
<sequence>MKKWTSLGIYLLTVTLVGLIGLGSYLGLFAIPELRAYDSLKQISPKEERDRRIVIVLIGEADLNYMGEWPMTDLNMARLIRNLKAQQPAVIGIDIYRNLPIEPGHTELIEIFGNTSNLIGIAKIGDKPVPPPPFLESKGRIGASDFVLDLDGKIRRNLMFLGDWQSLGTKLATTYLEQKGIILKPDDTDSNKLHLGKSTFVPLTGNEGEYNANQTDGYQILLNYRGEESDFEKISLTNVLENRIPPNLLRDRIVLVGTTAPSLNDNHQSPYKSSLMSGVVVHANSTSQIISAALDGRSLLQATSKPLNYLWIFLWGIVGAKSGASFIRNWRLSIFLVLLGLILIGVIAYYAFQLGWWIPTFTAMMALLSVAIATTIWELGRYLRLSYKRLEEYARDLEQKVSDRTIELQQANLELSRLAHLDGLTQIPNRRSFDDRLTKEWQRHLREQQPLSLILIDIDYFKRYNDFYGHQGGDECLIRVAQAIASVQQRPSDLVARYGGEEFVVILPNTYSDGALTFANAIQKSVANLAIPHEKSEVSEYVTLSLGIACLVPTSQTSADNLIAYADQSLYAAKEQGRNRAIALSPR</sequence>
<dbReference type="CDD" id="cd01949">
    <property type="entry name" value="GGDEF"/>
    <property type="match status" value="1"/>
</dbReference>
<dbReference type="PANTHER" id="PTHR45138">
    <property type="entry name" value="REGULATORY COMPONENTS OF SENSORY TRANSDUCTION SYSTEM"/>
    <property type="match status" value="1"/>
</dbReference>
<dbReference type="SUPFAM" id="SSF55073">
    <property type="entry name" value="Nucleotide cyclase"/>
    <property type="match status" value="1"/>
</dbReference>
<dbReference type="FunFam" id="3.30.70.270:FF:000001">
    <property type="entry name" value="Diguanylate cyclase domain protein"/>
    <property type="match status" value="1"/>
</dbReference>
<dbReference type="InterPro" id="IPR050469">
    <property type="entry name" value="Diguanylate_Cyclase"/>
</dbReference>
<dbReference type="Proteomes" id="UP000249467">
    <property type="component" value="Unassembled WGS sequence"/>
</dbReference>
<reference evidence="3 4" key="1">
    <citation type="submission" date="2018-04" db="EMBL/GenBank/DDBJ databases">
        <authorList>
            <person name="Go L.Y."/>
            <person name="Mitchell J.A."/>
        </authorList>
    </citation>
    <scope>NUCLEOTIDE SEQUENCE [LARGE SCALE GENOMIC DNA]</scope>
    <source>
        <strain evidence="3">ULC066bin1</strain>
    </source>
</reference>
<feature type="domain" description="GGDEF" evidence="2">
    <location>
        <begin position="449"/>
        <end position="586"/>
    </location>
</feature>
<evidence type="ECO:0000256" key="1">
    <source>
        <dbReference type="SAM" id="Phobius"/>
    </source>
</evidence>
<evidence type="ECO:0000259" key="2">
    <source>
        <dbReference type="PROSITE" id="PS50887"/>
    </source>
</evidence>
<dbReference type="GO" id="GO:0043709">
    <property type="term" value="P:cell adhesion involved in single-species biofilm formation"/>
    <property type="evidence" value="ECO:0007669"/>
    <property type="project" value="TreeGrafter"/>
</dbReference>
<dbReference type="Pfam" id="PF00990">
    <property type="entry name" value="GGDEF"/>
    <property type="match status" value="1"/>
</dbReference>
<name>A0A2W4YB24_9CYAN</name>
<dbReference type="EMBL" id="QBML01000002">
    <property type="protein sequence ID" value="PZO44601.1"/>
    <property type="molecule type" value="Genomic_DNA"/>
</dbReference>
<dbReference type="InterPro" id="IPR029787">
    <property type="entry name" value="Nucleotide_cyclase"/>
</dbReference>
<keyword evidence="1" id="KW-1133">Transmembrane helix</keyword>
<feature type="transmembrane region" description="Helical" evidence="1">
    <location>
        <begin position="358"/>
        <end position="379"/>
    </location>
</feature>
<feature type="transmembrane region" description="Helical" evidence="1">
    <location>
        <begin position="334"/>
        <end position="352"/>
    </location>
</feature>
<keyword evidence="1" id="KW-0472">Membrane</keyword>
<dbReference type="InterPro" id="IPR000160">
    <property type="entry name" value="GGDEF_dom"/>
</dbReference>
<dbReference type="GO" id="GO:0005886">
    <property type="term" value="C:plasma membrane"/>
    <property type="evidence" value="ECO:0007669"/>
    <property type="project" value="TreeGrafter"/>
</dbReference>
<comment type="caution">
    <text evidence="3">The sequence shown here is derived from an EMBL/GenBank/DDBJ whole genome shotgun (WGS) entry which is preliminary data.</text>
</comment>
<dbReference type="InterPro" id="IPR043128">
    <property type="entry name" value="Rev_trsase/Diguanyl_cyclase"/>
</dbReference>
<dbReference type="NCBIfam" id="TIGR00254">
    <property type="entry name" value="GGDEF"/>
    <property type="match status" value="1"/>
</dbReference>
<evidence type="ECO:0000313" key="4">
    <source>
        <dbReference type="Proteomes" id="UP000249467"/>
    </source>
</evidence>
<dbReference type="Pfam" id="PF05226">
    <property type="entry name" value="CHASE2"/>
    <property type="match status" value="1"/>
</dbReference>
<feature type="transmembrane region" description="Helical" evidence="1">
    <location>
        <begin position="309"/>
        <end position="327"/>
    </location>
</feature>
<dbReference type="SMART" id="SM01080">
    <property type="entry name" value="CHASE2"/>
    <property type="match status" value="1"/>
</dbReference>
<keyword evidence="1" id="KW-0812">Transmembrane</keyword>
<dbReference type="AlphaFoldDB" id="A0A2W4YB24"/>
<dbReference type="PROSITE" id="PS50887">
    <property type="entry name" value="GGDEF"/>
    <property type="match status" value="1"/>
</dbReference>
<evidence type="ECO:0000313" key="3">
    <source>
        <dbReference type="EMBL" id="PZO44601.1"/>
    </source>
</evidence>
<dbReference type="Gene3D" id="3.30.70.270">
    <property type="match status" value="1"/>
</dbReference>
<feature type="transmembrane region" description="Helical" evidence="1">
    <location>
        <begin position="7"/>
        <end position="31"/>
    </location>
</feature>
<accession>A0A2W4YB24</accession>
<dbReference type="GO" id="GO:1902201">
    <property type="term" value="P:negative regulation of bacterial-type flagellum-dependent cell motility"/>
    <property type="evidence" value="ECO:0007669"/>
    <property type="project" value="TreeGrafter"/>
</dbReference>
<gene>
    <name evidence="3" type="ORF">DCF19_02320</name>
</gene>
<proteinExistence type="predicted"/>
<dbReference type="SMART" id="SM00267">
    <property type="entry name" value="GGDEF"/>
    <property type="match status" value="1"/>
</dbReference>
<dbReference type="InterPro" id="IPR007890">
    <property type="entry name" value="CHASE2"/>
</dbReference>
<protein>
    <submittedName>
        <fullName evidence="3">Diguanylate cyclase</fullName>
    </submittedName>
</protein>